<accession>A0A1V6LT01</accession>
<dbReference type="SUPFAM" id="SSF50891">
    <property type="entry name" value="Cyclophilin-like"/>
    <property type="match status" value="1"/>
</dbReference>
<evidence type="ECO:0000313" key="6">
    <source>
        <dbReference type="Proteomes" id="UP000191680"/>
    </source>
</evidence>
<sequence length="250" mass="28217">MSKSDNSKHLPIRIQPFGQKAIEITWKEDVSEQILSANLQLTKALKKKINNDWEFISSYNTLTLIYNGVELFSYKELVELIRKEYNNLVLTTSKRHVKWILPVCYDEVYGIDLSEAANFLGLSKNELINLHTEAVYTIYGIGFLPGFMYLGGLPQILEIPRKPVPRLKVEKGAVGLASKQTGIYPQASPGGWNIIGNCPVPLFNVSKSNPCFFSVGDKVQFKSISQSEYEHIKIQMDVGIYEPEKVVIDA</sequence>
<dbReference type="Gene3D" id="3.30.1360.40">
    <property type="match status" value="1"/>
</dbReference>
<reference evidence="5 6" key="1">
    <citation type="submission" date="2016-12" db="EMBL/GenBank/DDBJ databases">
        <authorList>
            <person name="Song W.-J."/>
            <person name="Kurnit D.M."/>
        </authorList>
    </citation>
    <scope>NUCLEOTIDE SEQUENCE [LARGE SCALE GENOMIC DNA]</scope>
    <source>
        <strain evidence="5 6">HSG9</strain>
    </source>
</reference>
<dbReference type="PANTHER" id="PTHR34698">
    <property type="entry name" value="5-OXOPROLINASE SUBUNIT B"/>
    <property type="match status" value="1"/>
</dbReference>
<keyword evidence="1" id="KW-0547">Nucleotide-binding</keyword>
<organism evidence="5 6">
    <name type="scientific">Croceivirga radicis</name>
    <dbReference type="NCBI Taxonomy" id="1929488"/>
    <lineage>
        <taxon>Bacteria</taxon>
        <taxon>Pseudomonadati</taxon>
        <taxon>Bacteroidota</taxon>
        <taxon>Flavobacteriia</taxon>
        <taxon>Flavobacteriales</taxon>
        <taxon>Flavobacteriaceae</taxon>
        <taxon>Croceivirga</taxon>
    </lineage>
</organism>
<feature type="domain" description="Carboxyltransferase" evidence="4">
    <location>
        <begin position="12"/>
        <end position="213"/>
    </location>
</feature>
<dbReference type="Pfam" id="PF02682">
    <property type="entry name" value="CT_C_D"/>
    <property type="match status" value="1"/>
</dbReference>
<dbReference type="NCBIfam" id="TIGR00370">
    <property type="entry name" value="5-oxoprolinase subunit PxpB"/>
    <property type="match status" value="1"/>
</dbReference>
<evidence type="ECO:0000313" key="5">
    <source>
        <dbReference type="EMBL" id="OQD43304.1"/>
    </source>
</evidence>
<keyword evidence="2 5" id="KW-0378">Hydrolase</keyword>
<dbReference type="GO" id="GO:0016787">
    <property type="term" value="F:hydrolase activity"/>
    <property type="evidence" value="ECO:0007669"/>
    <property type="project" value="UniProtKB-KW"/>
</dbReference>
<dbReference type="GO" id="GO:0005524">
    <property type="term" value="F:ATP binding"/>
    <property type="evidence" value="ECO:0007669"/>
    <property type="project" value="UniProtKB-KW"/>
</dbReference>
<dbReference type="OrthoDB" id="9778567at2"/>
<comment type="caution">
    <text evidence="5">The sequence shown here is derived from an EMBL/GenBank/DDBJ whole genome shotgun (WGS) entry which is preliminary data.</text>
</comment>
<evidence type="ECO:0000259" key="4">
    <source>
        <dbReference type="SMART" id="SM00796"/>
    </source>
</evidence>
<dbReference type="InterPro" id="IPR003833">
    <property type="entry name" value="CT_C_D"/>
</dbReference>
<evidence type="ECO:0000256" key="2">
    <source>
        <dbReference type="ARBA" id="ARBA00022801"/>
    </source>
</evidence>
<dbReference type="InterPro" id="IPR029000">
    <property type="entry name" value="Cyclophilin-like_dom_sf"/>
</dbReference>
<dbReference type="SUPFAM" id="SSF160467">
    <property type="entry name" value="PH0987 N-terminal domain-like"/>
    <property type="match status" value="1"/>
</dbReference>
<dbReference type="Gene3D" id="2.40.100.10">
    <property type="entry name" value="Cyclophilin-like"/>
    <property type="match status" value="1"/>
</dbReference>
<name>A0A1V6LT01_9FLAO</name>
<dbReference type="Proteomes" id="UP000191680">
    <property type="component" value="Unassembled WGS sequence"/>
</dbReference>
<dbReference type="PANTHER" id="PTHR34698:SF2">
    <property type="entry name" value="5-OXOPROLINASE SUBUNIT B"/>
    <property type="match status" value="1"/>
</dbReference>
<keyword evidence="3" id="KW-0067">ATP-binding</keyword>
<evidence type="ECO:0000256" key="3">
    <source>
        <dbReference type="ARBA" id="ARBA00022840"/>
    </source>
</evidence>
<keyword evidence="6" id="KW-1185">Reference proteome</keyword>
<gene>
    <name evidence="5" type="ORF">BUL40_05560</name>
</gene>
<dbReference type="SMART" id="SM00796">
    <property type="entry name" value="AHS1"/>
    <property type="match status" value="1"/>
</dbReference>
<dbReference type="InterPro" id="IPR010016">
    <property type="entry name" value="PxpB"/>
</dbReference>
<dbReference type="EMBL" id="MTBC01000003">
    <property type="protein sequence ID" value="OQD43304.1"/>
    <property type="molecule type" value="Genomic_DNA"/>
</dbReference>
<dbReference type="RefSeq" id="WP_080318419.1">
    <property type="nucleotide sequence ID" value="NZ_MTBC01000003.1"/>
</dbReference>
<evidence type="ECO:0000256" key="1">
    <source>
        <dbReference type="ARBA" id="ARBA00022741"/>
    </source>
</evidence>
<proteinExistence type="predicted"/>
<dbReference type="AlphaFoldDB" id="A0A1V6LT01"/>
<protein>
    <submittedName>
        <fullName evidence="5">Allophanate hydrolase</fullName>
    </submittedName>
</protein>